<feature type="transmembrane region" description="Helical" evidence="1">
    <location>
        <begin position="69"/>
        <end position="92"/>
    </location>
</feature>
<gene>
    <name evidence="2" type="ORF">JMJ56_15015</name>
</gene>
<organism evidence="2 3">
    <name type="scientific">Belnapia arida</name>
    <dbReference type="NCBI Taxonomy" id="2804533"/>
    <lineage>
        <taxon>Bacteria</taxon>
        <taxon>Pseudomonadati</taxon>
        <taxon>Pseudomonadota</taxon>
        <taxon>Alphaproteobacteria</taxon>
        <taxon>Acetobacterales</taxon>
        <taxon>Roseomonadaceae</taxon>
        <taxon>Belnapia</taxon>
    </lineage>
</organism>
<accession>A0ABS1U6K8</accession>
<feature type="transmembrane region" description="Helical" evidence="1">
    <location>
        <begin position="98"/>
        <end position="115"/>
    </location>
</feature>
<proteinExistence type="predicted"/>
<dbReference type="RefSeq" id="WP_202832577.1">
    <property type="nucleotide sequence ID" value="NZ_JAETWB010000006.1"/>
</dbReference>
<evidence type="ECO:0008006" key="4">
    <source>
        <dbReference type="Google" id="ProtNLM"/>
    </source>
</evidence>
<sequence>MKHFLSLRTLLLVDALSCAAMGAMLLAAPSALGGWMALPPALLTVAGLMLLPIAAFMAVLARGSAVPRWAVTVVVIGNVLWAAVSLLLPVMGMVSPNALGWVFLLGQAGFVALLAKLEADAASPAVPA</sequence>
<keyword evidence="1" id="KW-0472">Membrane</keyword>
<protein>
    <recommendedName>
        <fullName evidence="4">SPW repeat-containing protein</fullName>
    </recommendedName>
</protein>
<name>A0ABS1U6K8_9PROT</name>
<comment type="caution">
    <text evidence="2">The sequence shown here is derived from an EMBL/GenBank/DDBJ whole genome shotgun (WGS) entry which is preliminary data.</text>
</comment>
<reference evidence="2 3" key="1">
    <citation type="submission" date="2021-01" db="EMBL/GenBank/DDBJ databases">
        <title>Belnapia mucosa sp. nov. and Belnapia arida sp. nov., isolated from the Tabernas Desert (Almeria, Spain).</title>
        <authorList>
            <person name="Molina-Menor E."/>
            <person name="Vidal-Verdu A."/>
            <person name="Calonge A."/>
            <person name="Satari L."/>
            <person name="Pereto J."/>
            <person name="Porcar M."/>
        </authorList>
    </citation>
    <scope>NUCLEOTIDE SEQUENCE [LARGE SCALE GENOMIC DNA]</scope>
    <source>
        <strain evidence="2 3">T18</strain>
    </source>
</reference>
<dbReference type="EMBL" id="JAETWB010000006">
    <property type="protein sequence ID" value="MBL6079327.1"/>
    <property type="molecule type" value="Genomic_DNA"/>
</dbReference>
<evidence type="ECO:0000313" key="2">
    <source>
        <dbReference type="EMBL" id="MBL6079327.1"/>
    </source>
</evidence>
<keyword evidence="1" id="KW-1133">Transmembrane helix</keyword>
<keyword evidence="3" id="KW-1185">Reference proteome</keyword>
<evidence type="ECO:0000313" key="3">
    <source>
        <dbReference type="Proteomes" id="UP000660885"/>
    </source>
</evidence>
<dbReference type="Proteomes" id="UP000660885">
    <property type="component" value="Unassembled WGS sequence"/>
</dbReference>
<feature type="transmembrane region" description="Helical" evidence="1">
    <location>
        <begin position="37"/>
        <end position="60"/>
    </location>
</feature>
<keyword evidence="1" id="KW-0812">Transmembrane</keyword>
<evidence type="ECO:0000256" key="1">
    <source>
        <dbReference type="SAM" id="Phobius"/>
    </source>
</evidence>